<proteinExistence type="inferred from homology"/>
<sequence length="311" mass="35059">MPNLPPLRALQIFETLGHCLSVQDSARRLGITPGAVSQQLKLLEQHLHTALIFKTGKQLALTEAGERFHVHCVQAFEQLREAQSELHHSQHDHSLAISALPSMLKDWLSPRIFAWQAEQTTKLSVQIWGGHSEPDLESSQIDFRISYGQSIWPKSQRAELYTDCVVPVLSPHLLNQPLREPAQLCTLPLLATDWQPKFSSPPSWRDWFDRFAPRHCGEPLIPHQVYSLSHMAIEAAIAGQGVVLAQYASVQDALAQGRLVMPFPYALALPWPYILLWRANAFEKPACQDFHRWILAQAKTQQAACEALLAQ</sequence>
<reference evidence="6" key="1">
    <citation type="journal article" date="2021" name="PeerJ">
        <title>Extensive microbial diversity within the chicken gut microbiome revealed by metagenomics and culture.</title>
        <authorList>
            <person name="Gilroy R."/>
            <person name="Ravi A."/>
            <person name="Getino M."/>
            <person name="Pursley I."/>
            <person name="Horton D.L."/>
            <person name="Alikhan N.F."/>
            <person name="Baker D."/>
            <person name="Gharbi K."/>
            <person name="Hall N."/>
            <person name="Watson M."/>
            <person name="Adriaenssens E.M."/>
            <person name="Foster-Nyarko E."/>
            <person name="Jarju S."/>
            <person name="Secka A."/>
            <person name="Antonio M."/>
            <person name="Oren A."/>
            <person name="Chaudhuri R.R."/>
            <person name="La Ragione R."/>
            <person name="Hildebrand F."/>
            <person name="Pallen M.J."/>
        </authorList>
    </citation>
    <scope>NUCLEOTIDE SEQUENCE</scope>
    <source>
        <strain evidence="6">9264</strain>
    </source>
</reference>
<dbReference type="PANTHER" id="PTHR30537:SF79">
    <property type="entry name" value="TRANSCRIPTIONAL REGULATOR-RELATED"/>
    <property type="match status" value="1"/>
</dbReference>
<dbReference type="Gene3D" id="3.40.190.10">
    <property type="entry name" value="Periplasmic binding protein-like II"/>
    <property type="match status" value="2"/>
</dbReference>
<dbReference type="InterPro" id="IPR036390">
    <property type="entry name" value="WH_DNA-bd_sf"/>
</dbReference>
<feature type="domain" description="HTH lysR-type" evidence="5">
    <location>
        <begin position="5"/>
        <end position="62"/>
    </location>
</feature>
<evidence type="ECO:0000313" key="7">
    <source>
        <dbReference type="Proteomes" id="UP000823889"/>
    </source>
</evidence>
<gene>
    <name evidence="6" type="ORF">H9906_01940</name>
</gene>
<dbReference type="GO" id="GO:0006351">
    <property type="term" value="P:DNA-templated transcription"/>
    <property type="evidence" value="ECO:0007669"/>
    <property type="project" value="TreeGrafter"/>
</dbReference>
<reference evidence="6" key="2">
    <citation type="submission" date="2021-04" db="EMBL/GenBank/DDBJ databases">
        <authorList>
            <person name="Gilroy R."/>
        </authorList>
    </citation>
    <scope>NUCLEOTIDE SEQUENCE</scope>
    <source>
        <strain evidence="6">9264</strain>
    </source>
</reference>
<dbReference type="AlphaFoldDB" id="A0A9D2RK27"/>
<evidence type="ECO:0000256" key="4">
    <source>
        <dbReference type="ARBA" id="ARBA00023163"/>
    </source>
</evidence>
<dbReference type="InterPro" id="IPR005119">
    <property type="entry name" value="LysR_subst-bd"/>
</dbReference>
<keyword evidence="2" id="KW-0805">Transcription regulation</keyword>
<dbReference type="PROSITE" id="PS50931">
    <property type="entry name" value="HTH_LYSR"/>
    <property type="match status" value="1"/>
</dbReference>
<comment type="caution">
    <text evidence="6">The sequence shown here is derived from an EMBL/GenBank/DDBJ whole genome shotgun (WGS) entry which is preliminary data.</text>
</comment>
<dbReference type="SUPFAM" id="SSF53850">
    <property type="entry name" value="Periplasmic binding protein-like II"/>
    <property type="match status" value="1"/>
</dbReference>
<dbReference type="EMBL" id="DWUQ01000039">
    <property type="protein sequence ID" value="HJD43776.1"/>
    <property type="molecule type" value="Genomic_DNA"/>
</dbReference>
<protein>
    <submittedName>
        <fullName evidence="6">LysR family transcriptional regulator</fullName>
    </submittedName>
</protein>
<dbReference type="InterPro" id="IPR036388">
    <property type="entry name" value="WH-like_DNA-bd_sf"/>
</dbReference>
<dbReference type="Pfam" id="PF00126">
    <property type="entry name" value="HTH_1"/>
    <property type="match status" value="1"/>
</dbReference>
<evidence type="ECO:0000256" key="3">
    <source>
        <dbReference type="ARBA" id="ARBA00023125"/>
    </source>
</evidence>
<dbReference type="Gene3D" id="1.10.10.10">
    <property type="entry name" value="Winged helix-like DNA-binding domain superfamily/Winged helix DNA-binding domain"/>
    <property type="match status" value="1"/>
</dbReference>
<evidence type="ECO:0000259" key="5">
    <source>
        <dbReference type="PROSITE" id="PS50931"/>
    </source>
</evidence>
<keyword evidence="3" id="KW-0238">DNA-binding</keyword>
<name>A0A9D2RK27_9BURK</name>
<organism evidence="6 7">
    <name type="scientific">Candidatus Paenalcaligenes intestinipullorum</name>
    <dbReference type="NCBI Taxonomy" id="2838718"/>
    <lineage>
        <taxon>Bacteria</taxon>
        <taxon>Pseudomonadati</taxon>
        <taxon>Pseudomonadota</taxon>
        <taxon>Betaproteobacteria</taxon>
        <taxon>Burkholderiales</taxon>
        <taxon>Alcaligenaceae</taxon>
        <taxon>Paenalcaligenes</taxon>
    </lineage>
</organism>
<dbReference type="Proteomes" id="UP000823889">
    <property type="component" value="Unassembled WGS sequence"/>
</dbReference>
<dbReference type="GO" id="GO:0043565">
    <property type="term" value="F:sequence-specific DNA binding"/>
    <property type="evidence" value="ECO:0007669"/>
    <property type="project" value="TreeGrafter"/>
</dbReference>
<dbReference type="GO" id="GO:0003700">
    <property type="term" value="F:DNA-binding transcription factor activity"/>
    <property type="evidence" value="ECO:0007669"/>
    <property type="project" value="InterPro"/>
</dbReference>
<dbReference type="PANTHER" id="PTHR30537">
    <property type="entry name" value="HTH-TYPE TRANSCRIPTIONAL REGULATOR"/>
    <property type="match status" value="1"/>
</dbReference>
<dbReference type="Pfam" id="PF03466">
    <property type="entry name" value="LysR_substrate"/>
    <property type="match status" value="1"/>
</dbReference>
<evidence type="ECO:0000256" key="1">
    <source>
        <dbReference type="ARBA" id="ARBA00009437"/>
    </source>
</evidence>
<dbReference type="SUPFAM" id="SSF46785">
    <property type="entry name" value="Winged helix' DNA-binding domain"/>
    <property type="match status" value="1"/>
</dbReference>
<dbReference type="InterPro" id="IPR000847">
    <property type="entry name" value="LysR_HTH_N"/>
</dbReference>
<dbReference type="InterPro" id="IPR058163">
    <property type="entry name" value="LysR-type_TF_proteobact-type"/>
</dbReference>
<comment type="similarity">
    <text evidence="1">Belongs to the LysR transcriptional regulatory family.</text>
</comment>
<accession>A0A9D2RK27</accession>
<evidence type="ECO:0000313" key="6">
    <source>
        <dbReference type="EMBL" id="HJD43776.1"/>
    </source>
</evidence>
<keyword evidence="4" id="KW-0804">Transcription</keyword>
<evidence type="ECO:0000256" key="2">
    <source>
        <dbReference type="ARBA" id="ARBA00023015"/>
    </source>
</evidence>